<name>A0ABU6W6Q0_9FABA</name>
<keyword evidence="3" id="KW-1185">Reference proteome</keyword>
<organism evidence="2 3">
    <name type="scientific">Stylosanthes scabra</name>
    <dbReference type="NCBI Taxonomy" id="79078"/>
    <lineage>
        <taxon>Eukaryota</taxon>
        <taxon>Viridiplantae</taxon>
        <taxon>Streptophyta</taxon>
        <taxon>Embryophyta</taxon>
        <taxon>Tracheophyta</taxon>
        <taxon>Spermatophyta</taxon>
        <taxon>Magnoliopsida</taxon>
        <taxon>eudicotyledons</taxon>
        <taxon>Gunneridae</taxon>
        <taxon>Pentapetalae</taxon>
        <taxon>rosids</taxon>
        <taxon>fabids</taxon>
        <taxon>Fabales</taxon>
        <taxon>Fabaceae</taxon>
        <taxon>Papilionoideae</taxon>
        <taxon>50 kb inversion clade</taxon>
        <taxon>dalbergioids sensu lato</taxon>
        <taxon>Dalbergieae</taxon>
        <taxon>Pterocarpus clade</taxon>
        <taxon>Stylosanthes</taxon>
    </lineage>
</organism>
<feature type="region of interest" description="Disordered" evidence="1">
    <location>
        <begin position="1"/>
        <end position="25"/>
    </location>
</feature>
<comment type="caution">
    <text evidence="2">The sequence shown here is derived from an EMBL/GenBank/DDBJ whole genome shotgun (WGS) entry which is preliminary data.</text>
</comment>
<evidence type="ECO:0000256" key="1">
    <source>
        <dbReference type="SAM" id="MobiDB-lite"/>
    </source>
</evidence>
<feature type="region of interest" description="Disordered" evidence="1">
    <location>
        <begin position="56"/>
        <end position="80"/>
    </location>
</feature>
<evidence type="ECO:0000313" key="3">
    <source>
        <dbReference type="Proteomes" id="UP001341840"/>
    </source>
</evidence>
<dbReference type="Proteomes" id="UP001341840">
    <property type="component" value="Unassembled WGS sequence"/>
</dbReference>
<proteinExistence type="predicted"/>
<gene>
    <name evidence="2" type="ORF">PIB30_018903</name>
</gene>
<feature type="compositionally biased region" description="Basic and acidic residues" evidence="1">
    <location>
        <begin position="70"/>
        <end position="79"/>
    </location>
</feature>
<sequence>MRTKIHEHECQTAVRRTREADGDERIDTEAAAQAQKRADINTGDLWLVAIAAEMKGRPPATEGDDEEGDDGFRRYDRSGRTPGWAAMARWSEVREQNGRDSMLLNATTAAAQRRPFPNQIIHHIGPVMGYLFANGLGGPIYRIKRNEYDREIRGIPSVIVKAEVK</sequence>
<accession>A0ABU6W6Q0</accession>
<reference evidence="2 3" key="1">
    <citation type="journal article" date="2023" name="Plants (Basel)">
        <title>Bridging the Gap: Combining Genomics and Transcriptomics Approaches to Understand Stylosanthes scabra, an Orphan Legume from the Brazilian Caatinga.</title>
        <authorList>
            <person name="Ferreira-Neto J.R.C."/>
            <person name="da Silva M.D."/>
            <person name="Binneck E."/>
            <person name="de Melo N.F."/>
            <person name="da Silva R.H."/>
            <person name="de Melo A.L.T.M."/>
            <person name="Pandolfi V."/>
            <person name="Bustamante F.O."/>
            <person name="Brasileiro-Vidal A.C."/>
            <person name="Benko-Iseppon A.M."/>
        </authorList>
    </citation>
    <scope>NUCLEOTIDE SEQUENCE [LARGE SCALE GENOMIC DNA]</scope>
    <source>
        <tissue evidence="2">Leaves</tissue>
    </source>
</reference>
<dbReference type="EMBL" id="JASCZI010181300">
    <property type="protein sequence ID" value="MED6181397.1"/>
    <property type="molecule type" value="Genomic_DNA"/>
</dbReference>
<evidence type="ECO:0000313" key="2">
    <source>
        <dbReference type="EMBL" id="MED6181397.1"/>
    </source>
</evidence>
<protein>
    <submittedName>
        <fullName evidence="2">Uncharacterized protein</fullName>
    </submittedName>
</protein>